<accession>B6WAA8</accession>
<keyword evidence="7" id="KW-0032">Aminotransferase</keyword>
<sequence length="392" mass="45076">MYNFKDTYNRLIEEASKYQCLRSVGLDEKSDIVPMTTADMDFKLADEIGKEIKKYVDSHVLGYSRMTQEYLDVCLAYYKKNYNYEPKRDAIVTVPGIVTALSTAVGAYTKENDKVIIFTPVYPPFYEVVEMQNRELPKCKLIDEGGNYKINFKELEELAKDKKAKLILLSNPHNPGSRVWTKEELEKIAKIAKENNLIVVSDEIHSDVIYDGYKHTCYGNLSDAKDNSIICHAASKTYNIAGLQCSNIIIENKDLYNKFVQTNLSRGIERANILGMVATKAAYEKGELWKEEMKKVVMGNYDLLKDFFKDKKGFKLADLESSFLAWLSYKDLGISHDDFIKLIHQAKFLAADGLDYGKESEYYIRINLGLPKEKLKENLDRLEEKLKDRNLI</sequence>
<protein>
    <recommendedName>
        <fullName evidence="2">cysteine-S-conjugate beta-lyase</fullName>
        <ecNumber evidence="2">4.4.1.13</ecNumber>
    </recommendedName>
</protein>
<evidence type="ECO:0000256" key="3">
    <source>
        <dbReference type="ARBA" id="ARBA00022898"/>
    </source>
</evidence>
<proteinExistence type="inferred from homology"/>
<dbReference type="EC" id="4.4.1.13" evidence="2"/>
<dbReference type="CDD" id="cd00609">
    <property type="entry name" value="AAT_like"/>
    <property type="match status" value="1"/>
</dbReference>
<dbReference type="RefSeq" id="WP_004814858.1">
    <property type="nucleotide sequence ID" value="NZ_ABXA01000037.1"/>
</dbReference>
<dbReference type="STRING" id="561177.ANHYDRO_01534"/>
<dbReference type="InterPro" id="IPR051798">
    <property type="entry name" value="Class-II_PLP-Dep_Aminotrans"/>
</dbReference>
<dbReference type="GO" id="GO:0047804">
    <property type="term" value="F:cysteine-S-conjugate beta-lyase activity"/>
    <property type="evidence" value="ECO:0007669"/>
    <property type="project" value="UniProtKB-EC"/>
</dbReference>
<evidence type="ECO:0000256" key="2">
    <source>
        <dbReference type="ARBA" id="ARBA00012224"/>
    </source>
</evidence>
<dbReference type="InterPro" id="IPR004839">
    <property type="entry name" value="Aminotransferase_I/II_large"/>
</dbReference>
<dbReference type="InterPro" id="IPR015422">
    <property type="entry name" value="PyrdxlP-dep_Trfase_small"/>
</dbReference>
<keyword evidence="3" id="KW-0663">Pyridoxal phosphate</keyword>
<feature type="domain" description="Aminotransferase class I/classII large" evidence="6">
    <location>
        <begin position="34"/>
        <end position="382"/>
    </location>
</feature>
<dbReference type="InterPro" id="IPR015424">
    <property type="entry name" value="PyrdxlP-dep_Trfase"/>
</dbReference>
<dbReference type="Pfam" id="PF00155">
    <property type="entry name" value="Aminotran_1_2"/>
    <property type="match status" value="1"/>
</dbReference>
<dbReference type="eggNOG" id="COG1168">
    <property type="taxonomic scope" value="Bacteria"/>
</dbReference>
<dbReference type="Gene3D" id="3.40.640.10">
    <property type="entry name" value="Type I PLP-dependent aspartate aminotransferase-like (Major domain)"/>
    <property type="match status" value="1"/>
</dbReference>
<name>B6WAA8_9FIRM</name>
<dbReference type="InterPro" id="IPR027619">
    <property type="entry name" value="C-S_lyase_PatB-like"/>
</dbReference>
<evidence type="ECO:0000256" key="4">
    <source>
        <dbReference type="ARBA" id="ARBA00023239"/>
    </source>
</evidence>
<dbReference type="Gene3D" id="3.90.1150.10">
    <property type="entry name" value="Aspartate Aminotransferase, domain 1"/>
    <property type="match status" value="1"/>
</dbReference>
<dbReference type="NCBIfam" id="TIGR04350">
    <property type="entry name" value="C_S_lyase_PatB"/>
    <property type="match status" value="1"/>
</dbReference>
<dbReference type="EMBL" id="ABXA01000037">
    <property type="protein sequence ID" value="EEB35666.1"/>
    <property type="molecule type" value="Genomic_DNA"/>
</dbReference>
<organism evidence="7 8">
    <name type="scientific">Anaerococcus hydrogenalis DSM 7454</name>
    <dbReference type="NCBI Taxonomy" id="561177"/>
    <lineage>
        <taxon>Bacteria</taxon>
        <taxon>Bacillati</taxon>
        <taxon>Bacillota</taxon>
        <taxon>Tissierellia</taxon>
        <taxon>Tissierellales</taxon>
        <taxon>Peptoniphilaceae</taxon>
        <taxon>Anaerococcus</taxon>
    </lineage>
</organism>
<dbReference type="PANTHER" id="PTHR43525">
    <property type="entry name" value="PROTEIN MALY"/>
    <property type="match status" value="1"/>
</dbReference>
<reference evidence="7 8" key="2">
    <citation type="submission" date="2008-10" db="EMBL/GenBank/DDBJ databases">
        <title>Draft genome sequence of Anaerococcus hydrogenalis (DSM 7454).</title>
        <authorList>
            <person name="Sudarsanam P."/>
            <person name="Ley R."/>
            <person name="Guruge J."/>
            <person name="Turnbaugh P.J."/>
            <person name="Mahowald M."/>
            <person name="Liep D."/>
            <person name="Gordon J."/>
        </authorList>
    </citation>
    <scope>NUCLEOTIDE SEQUENCE [LARGE SCALE GENOMIC DNA]</scope>
    <source>
        <strain evidence="7 8">DSM 7454</strain>
    </source>
</reference>
<evidence type="ECO:0000256" key="5">
    <source>
        <dbReference type="ARBA" id="ARBA00037974"/>
    </source>
</evidence>
<dbReference type="InterPro" id="IPR015421">
    <property type="entry name" value="PyrdxlP-dep_Trfase_major"/>
</dbReference>
<keyword evidence="7" id="KW-0808">Transferase</keyword>
<comment type="cofactor">
    <cofactor evidence="1">
        <name>pyridoxal 5'-phosphate</name>
        <dbReference type="ChEBI" id="CHEBI:597326"/>
    </cofactor>
</comment>
<evidence type="ECO:0000313" key="8">
    <source>
        <dbReference type="Proteomes" id="UP000005451"/>
    </source>
</evidence>
<dbReference type="SUPFAM" id="SSF53383">
    <property type="entry name" value="PLP-dependent transferases"/>
    <property type="match status" value="1"/>
</dbReference>
<evidence type="ECO:0000256" key="1">
    <source>
        <dbReference type="ARBA" id="ARBA00001933"/>
    </source>
</evidence>
<reference evidence="7 8" key="1">
    <citation type="submission" date="2008-09" db="EMBL/GenBank/DDBJ databases">
        <authorList>
            <person name="Fulton L."/>
            <person name="Clifton S."/>
            <person name="Fulton B."/>
            <person name="Xu J."/>
            <person name="Minx P."/>
            <person name="Pepin K.H."/>
            <person name="Johnson M."/>
            <person name="Thiruvilangam P."/>
            <person name="Bhonagiri V."/>
            <person name="Nash W.E."/>
            <person name="Mardis E.R."/>
            <person name="Wilson R.K."/>
        </authorList>
    </citation>
    <scope>NUCLEOTIDE SEQUENCE [LARGE SCALE GENOMIC DNA]</scope>
    <source>
        <strain evidence="7 8">DSM 7454</strain>
    </source>
</reference>
<dbReference type="PANTHER" id="PTHR43525:SF1">
    <property type="entry name" value="PROTEIN MALY"/>
    <property type="match status" value="1"/>
</dbReference>
<dbReference type="AlphaFoldDB" id="B6WAA8"/>
<evidence type="ECO:0000259" key="6">
    <source>
        <dbReference type="Pfam" id="PF00155"/>
    </source>
</evidence>
<gene>
    <name evidence="7" type="ORF">ANHYDRO_01534</name>
</gene>
<comment type="similarity">
    <text evidence="5">Belongs to the class-II pyridoxal-phosphate-dependent aminotransferase family. MalY/PatB cystathionine beta-lyase subfamily.</text>
</comment>
<dbReference type="GO" id="GO:0030170">
    <property type="term" value="F:pyridoxal phosphate binding"/>
    <property type="evidence" value="ECO:0007669"/>
    <property type="project" value="InterPro"/>
</dbReference>
<evidence type="ECO:0000313" key="7">
    <source>
        <dbReference type="EMBL" id="EEB35666.1"/>
    </source>
</evidence>
<comment type="caution">
    <text evidence="7">The sequence shown here is derived from an EMBL/GenBank/DDBJ whole genome shotgun (WGS) entry which is preliminary data.</text>
</comment>
<dbReference type="GO" id="GO:0008483">
    <property type="term" value="F:transaminase activity"/>
    <property type="evidence" value="ECO:0007669"/>
    <property type="project" value="UniProtKB-KW"/>
</dbReference>
<dbReference type="Proteomes" id="UP000005451">
    <property type="component" value="Unassembled WGS sequence"/>
</dbReference>
<keyword evidence="4" id="KW-0456">Lyase</keyword>